<dbReference type="Gene3D" id="3.30.920.90">
    <property type="match status" value="1"/>
</dbReference>
<evidence type="ECO:0000313" key="2">
    <source>
        <dbReference type="EMBL" id="MCJ0741847.1"/>
    </source>
</evidence>
<keyword evidence="3" id="KW-1185">Reference proteome</keyword>
<comment type="caution">
    <text evidence="2">The sequence shown here is derived from an EMBL/GenBank/DDBJ whole genome shotgun (WGS) entry which is preliminary data.</text>
</comment>
<keyword evidence="2" id="KW-0540">Nuclease</keyword>
<name>A0ABS9ZUE6_9SPHI</name>
<protein>
    <submittedName>
        <fullName evidence="2">HNH endonuclease</fullName>
    </submittedName>
</protein>
<evidence type="ECO:0000313" key="3">
    <source>
        <dbReference type="Proteomes" id="UP001165460"/>
    </source>
</evidence>
<keyword evidence="2" id="KW-0255">Endonuclease</keyword>
<dbReference type="GO" id="GO:0004519">
    <property type="term" value="F:endonuclease activity"/>
    <property type="evidence" value="ECO:0007669"/>
    <property type="project" value="UniProtKB-KW"/>
</dbReference>
<organism evidence="2 3">
    <name type="scientific">Pedobacter montanisoli</name>
    <dbReference type="NCBI Taxonomy" id="2923277"/>
    <lineage>
        <taxon>Bacteria</taxon>
        <taxon>Pseudomonadati</taxon>
        <taxon>Bacteroidota</taxon>
        <taxon>Sphingobacteriia</taxon>
        <taxon>Sphingobacteriales</taxon>
        <taxon>Sphingobacteriaceae</taxon>
        <taxon>Pedobacter</taxon>
    </lineage>
</organism>
<dbReference type="RefSeq" id="WP_243359375.1">
    <property type="nucleotide sequence ID" value="NZ_JALGBH010000001.1"/>
</dbReference>
<reference evidence="2" key="1">
    <citation type="submission" date="2022-03" db="EMBL/GenBank/DDBJ databases">
        <authorList>
            <person name="Woo C.Y."/>
        </authorList>
    </citation>
    <scope>NUCLEOTIDE SEQUENCE</scope>
    <source>
        <strain evidence="2">CYS-01</strain>
    </source>
</reference>
<sequence length="332" mass="37471">MIHSINNLLYFRQKNPGIRGSGISVNDPVLLPVLSELENLKTSLENYLSDKVEKLKIEISKGQANFPSILHVSILPRNQKVSNGIYVVMCFDILGRGILVGCAESITNPKGLNTVIRKQRGIKLNIDVDGLRPTTKYNNVFENPREFYFGSIDEKQLLDHISLSLDIALYNLGLAKKDDLTIAEKADTGANDQAFDPQNLADARTKIARQITARRGQKSFRDQLLRAYEYKCAVTGCDVVSTLEACHIMPYKGDQTNHIQNGLLLRSDIHILFDLGFLTINYKNKTVILNKEITSSYYGQFKAKKIFLPKKPSDHPHLDALKFHNEHEFKQG</sequence>
<feature type="domain" description="HNH nuclease" evidence="1">
    <location>
        <begin position="232"/>
        <end position="281"/>
    </location>
</feature>
<accession>A0ABS9ZUE6</accession>
<dbReference type="InterPro" id="IPR003615">
    <property type="entry name" value="HNH_nuc"/>
</dbReference>
<evidence type="ECO:0000259" key="1">
    <source>
        <dbReference type="Pfam" id="PF13391"/>
    </source>
</evidence>
<dbReference type="EMBL" id="JALGBH010000001">
    <property type="protein sequence ID" value="MCJ0741847.1"/>
    <property type="molecule type" value="Genomic_DNA"/>
</dbReference>
<dbReference type="Proteomes" id="UP001165460">
    <property type="component" value="Unassembled WGS sequence"/>
</dbReference>
<gene>
    <name evidence="2" type="ORF">MMF97_03915</name>
</gene>
<keyword evidence="2" id="KW-0378">Hydrolase</keyword>
<dbReference type="Pfam" id="PF13391">
    <property type="entry name" value="HNH_2"/>
    <property type="match status" value="1"/>
</dbReference>
<proteinExistence type="predicted"/>